<dbReference type="SUPFAM" id="SSF101898">
    <property type="entry name" value="NHL repeat"/>
    <property type="match status" value="1"/>
</dbReference>
<evidence type="ECO:0000313" key="3">
    <source>
        <dbReference type="Proteomes" id="UP000663832"/>
    </source>
</evidence>
<reference evidence="2" key="1">
    <citation type="submission" date="2021-02" db="EMBL/GenBank/DDBJ databases">
        <authorList>
            <person name="Nowell W R."/>
        </authorList>
    </citation>
    <scope>NUCLEOTIDE SEQUENCE</scope>
</reference>
<keyword evidence="3" id="KW-1185">Reference proteome</keyword>
<name>A0A814LUT9_9BILA</name>
<organism evidence="2 3">
    <name type="scientific">Adineta steineri</name>
    <dbReference type="NCBI Taxonomy" id="433720"/>
    <lineage>
        <taxon>Eukaryota</taxon>
        <taxon>Metazoa</taxon>
        <taxon>Spiralia</taxon>
        <taxon>Gnathifera</taxon>
        <taxon>Rotifera</taxon>
        <taxon>Eurotatoria</taxon>
        <taxon>Bdelloidea</taxon>
        <taxon>Adinetida</taxon>
        <taxon>Adinetidae</taxon>
        <taxon>Adineta</taxon>
    </lineage>
</organism>
<accession>A0A814LUT9</accession>
<protein>
    <submittedName>
        <fullName evidence="2">Uncharacterized protein</fullName>
    </submittedName>
</protein>
<dbReference type="Proteomes" id="UP000663877">
    <property type="component" value="Unassembled WGS sequence"/>
</dbReference>
<sequence>MISISSISVGRVSQTRLLPGLKNESIWLINQTNANICLCNALKLYSLNAIAGLNSFLLNATCQLILSPPVLSPTIVYDTQSTLILLHPFTDAPCCSDFSWLLSRVQGSQRRSSDTVSSPSMITINSANTLVSTLTANGPLVRFDRNNLSLAGTYSLPSGYLCETAYYRSGRFFVGCDTPTALVVFNETNMTSPVTVINTGLRSRSVAFARNDTVMFVAVQLGSTPVMMYNANLNTNTYISLNTTFPSTSSYPWAINTVNDSFVLLSNWGSSVPVYALKSSSNISNTWSMVALNFTEVSSSENLGDAIIDSCGRLWVVVYNYGIRIYDKSATVLLASWPLSTGLDDILLLDSYELFLSDYDNSKILHFNPNLQCTS</sequence>
<evidence type="ECO:0000313" key="1">
    <source>
        <dbReference type="EMBL" id="CAF1032804.1"/>
    </source>
</evidence>
<proteinExistence type="predicted"/>
<dbReference type="AlphaFoldDB" id="A0A814LUT9"/>
<dbReference type="Proteomes" id="UP000663832">
    <property type="component" value="Unassembled WGS sequence"/>
</dbReference>
<dbReference type="EMBL" id="CAJNOM010000110">
    <property type="protein sequence ID" value="CAF1068653.1"/>
    <property type="molecule type" value="Genomic_DNA"/>
</dbReference>
<gene>
    <name evidence="1" type="ORF">BJG266_LOCUS17627</name>
    <name evidence="2" type="ORF">QVE165_LOCUS18562</name>
</gene>
<evidence type="ECO:0000313" key="2">
    <source>
        <dbReference type="EMBL" id="CAF1068653.1"/>
    </source>
</evidence>
<comment type="caution">
    <text evidence="2">The sequence shown here is derived from an EMBL/GenBank/DDBJ whole genome shotgun (WGS) entry which is preliminary data.</text>
</comment>
<dbReference type="EMBL" id="CAJNOI010000086">
    <property type="protein sequence ID" value="CAF1032804.1"/>
    <property type="molecule type" value="Genomic_DNA"/>
</dbReference>
<dbReference type="OrthoDB" id="10012186at2759"/>